<evidence type="ECO:0000313" key="2">
    <source>
        <dbReference type="EMBL" id="KAH7320137.1"/>
    </source>
</evidence>
<evidence type="ECO:0000313" key="3">
    <source>
        <dbReference type="Proteomes" id="UP000813444"/>
    </source>
</evidence>
<dbReference type="AlphaFoldDB" id="A0A8K0WTB0"/>
<reference evidence="2" key="1">
    <citation type="journal article" date="2021" name="Nat. Commun.">
        <title>Genetic determinants of endophytism in the Arabidopsis root mycobiome.</title>
        <authorList>
            <person name="Mesny F."/>
            <person name="Miyauchi S."/>
            <person name="Thiergart T."/>
            <person name="Pickel B."/>
            <person name="Atanasova L."/>
            <person name="Karlsson M."/>
            <person name="Huettel B."/>
            <person name="Barry K.W."/>
            <person name="Haridas S."/>
            <person name="Chen C."/>
            <person name="Bauer D."/>
            <person name="Andreopoulos W."/>
            <person name="Pangilinan J."/>
            <person name="LaButti K."/>
            <person name="Riley R."/>
            <person name="Lipzen A."/>
            <person name="Clum A."/>
            <person name="Drula E."/>
            <person name="Henrissat B."/>
            <person name="Kohler A."/>
            <person name="Grigoriev I.V."/>
            <person name="Martin F.M."/>
            <person name="Hacquard S."/>
        </authorList>
    </citation>
    <scope>NUCLEOTIDE SEQUENCE</scope>
    <source>
        <strain evidence="2">MPI-CAGE-CH-0235</strain>
    </source>
</reference>
<evidence type="ECO:0000256" key="1">
    <source>
        <dbReference type="SAM" id="MobiDB-lite"/>
    </source>
</evidence>
<dbReference type="EMBL" id="JAGPNK010000006">
    <property type="protein sequence ID" value="KAH7320137.1"/>
    <property type="molecule type" value="Genomic_DNA"/>
</dbReference>
<comment type="caution">
    <text evidence="2">The sequence shown here is derived from an EMBL/GenBank/DDBJ whole genome shotgun (WGS) entry which is preliminary data.</text>
</comment>
<name>A0A8K0WTB0_9HYPO</name>
<sequence length="154" mass="17264">MVGKQVLCSHLVWLALARRADKGNVQILGSERGLSRDAGSIWFKQAGNNSTLALRKPEGGVCGSKAACKSVGSFWSRPSNARVVRVAPHAARSGQHVRGHLDLPERKTRREWTKGKWKKEENKKKEKKERQTTVIISMEMGKEMEMETENVVIN</sequence>
<keyword evidence="3" id="KW-1185">Reference proteome</keyword>
<feature type="region of interest" description="Disordered" evidence="1">
    <location>
        <begin position="107"/>
        <end position="131"/>
    </location>
</feature>
<accession>A0A8K0WTB0</accession>
<organism evidence="2 3">
    <name type="scientific">Stachybotrys elegans</name>
    <dbReference type="NCBI Taxonomy" id="80388"/>
    <lineage>
        <taxon>Eukaryota</taxon>
        <taxon>Fungi</taxon>
        <taxon>Dikarya</taxon>
        <taxon>Ascomycota</taxon>
        <taxon>Pezizomycotina</taxon>
        <taxon>Sordariomycetes</taxon>
        <taxon>Hypocreomycetidae</taxon>
        <taxon>Hypocreales</taxon>
        <taxon>Stachybotryaceae</taxon>
        <taxon>Stachybotrys</taxon>
    </lineage>
</organism>
<proteinExistence type="predicted"/>
<dbReference type="Proteomes" id="UP000813444">
    <property type="component" value="Unassembled WGS sequence"/>
</dbReference>
<protein>
    <submittedName>
        <fullName evidence="2">Uncharacterized protein</fullName>
    </submittedName>
</protein>
<gene>
    <name evidence="2" type="ORF">B0I35DRAFT_408847</name>
</gene>